<dbReference type="InterPro" id="IPR025716">
    <property type="entry name" value="Post-transcriptional_regulator"/>
</dbReference>
<evidence type="ECO:0000313" key="2">
    <source>
        <dbReference type="Proteomes" id="UP000067683"/>
    </source>
</evidence>
<dbReference type="STRING" id="200991.AUC31_02935"/>
<name>A0A0U2Z4Z7_9BACL</name>
<gene>
    <name evidence="1" type="ORF">AUC31_02935</name>
</gene>
<accession>A0A0U2Z4Z7</accession>
<reference evidence="1" key="1">
    <citation type="submission" date="2016-01" db="EMBL/GenBank/DDBJ databases">
        <title>Complete genome of Planococcus rifietoensis type strain M8.</title>
        <authorList>
            <person name="See-Too W.S."/>
        </authorList>
    </citation>
    <scope>NUCLEOTIDE SEQUENCE [LARGE SCALE GENOMIC DNA]</scope>
    <source>
        <strain evidence="1">M8</strain>
    </source>
</reference>
<dbReference type="OrthoDB" id="2990595at2"/>
<sequence length="106" mass="12644">MMSYPEKYEQVLPALESKCSEFTYLQYETFTPEALWDYCLKKAWKKKKIEDMRLHEMVSDIMDLTASDFVAYHQVEAFKTANFFTEDSMEDLQQLLRPARQKPRGI</sequence>
<protein>
    <recommendedName>
        <fullName evidence="3">Post-transcriptional regulator</fullName>
    </recommendedName>
</protein>
<keyword evidence="2" id="KW-1185">Reference proteome</keyword>
<dbReference type="EMBL" id="CP013659">
    <property type="protein sequence ID" value="ALS74276.1"/>
    <property type="molecule type" value="Genomic_DNA"/>
</dbReference>
<organism evidence="1 2">
    <name type="scientific">Planococcus rifietoensis</name>
    <dbReference type="NCBI Taxonomy" id="200991"/>
    <lineage>
        <taxon>Bacteria</taxon>
        <taxon>Bacillati</taxon>
        <taxon>Bacillota</taxon>
        <taxon>Bacilli</taxon>
        <taxon>Bacillales</taxon>
        <taxon>Caryophanaceae</taxon>
        <taxon>Planococcus</taxon>
    </lineage>
</organism>
<dbReference type="RefSeq" id="WP_058380983.1">
    <property type="nucleotide sequence ID" value="NZ_CP013659.2"/>
</dbReference>
<dbReference type="KEGG" id="prt:AUC31_02935"/>
<evidence type="ECO:0000313" key="1">
    <source>
        <dbReference type="EMBL" id="ALS74276.1"/>
    </source>
</evidence>
<dbReference type="Proteomes" id="UP000067683">
    <property type="component" value="Chromosome"/>
</dbReference>
<dbReference type="Pfam" id="PF13797">
    <property type="entry name" value="Post_transc_reg"/>
    <property type="match status" value="1"/>
</dbReference>
<dbReference type="AlphaFoldDB" id="A0A0U2Z4Z7"/>
<proteinExistence type="predicted"/>
<evidence type="ECO:0008006" key="3">
    <source>
        <dbReference type="Google" id="ProtNLM"/>
    </source>
</evidence>